<dbReference type="Proteomes" id="UP001281305">
    <property type="component" value="Chromosome"/>
</dbReference>
<protein>
    <submittedName>
        <fullName evidence="3">Acyltransferase</fullName>
        <ecNumber evidence="3">2.3.-.-</ecNumber>
    </submittedName>
</protein>
<feature type="transmembrane region" description="Helical" evidence="1">
    <location>
        <begin position="186"/>
        <end position="204"/>
    </location>
</feature>
<dbReference type="InterPro" id="IPR050879">
    <property type="entry name" value="Acyltransferase_3"/>
</dbReference>
<organism evidence="3 4">
    <name type="scientific">Roseovarius rhodophyticola</name>
    <dbReference type="NCBI Taxonomy" id="3080827"/>
    <lineage>
        <taxon>Bacteria</taxon>
        <taxon>Pseudomonadati</taxon>
        <taxon>Pseudomonadota</taxon>
        <taxon>Alphaproteobacteria</taxon>
        <taxon>Rhodobacterales</taxon>
        <taxon>Roseobacteraceae</taxon>
        <taxon>Roseovarius</taxon>
    </lineage>
</organism>
<sequence>MTLSNTQKLPGLQSLRALAAGMVLIGHVLAEAEHYFDLSLPGDTVPWTRGVDLFFVISGFVIALSADRLRAEPVNFLKRRMLRVVPLYYVFTTLMVIVLLFLPGATKDTSLDPAQILSSYSFLPYAREDGRIAPVLSLGWTLNYEVFFYAMFALCLAFRSPRIALAAILSACVIAGLVYPGTTTAFVFWTNPLILEFLFGVGLARLYQTGWHRPNTVLAIAGLFLGVALLILLDAFNIPRVLAAGLPASLIVASGTLLCPNRATPGQLLGDASYALYLSHRFALRAATLLLLPLLPQTQLGAWIYIGLVTGLALGLGILTHLLLERPIMRALASYPKVVPA</sequence>
<dbReference type="InterPro" id="IPR002656">
    <property type="entry name" value="Acyl_transf_3_dom"/>
</dbReference>
<accession>A0ABZ2TJH0</accession>
<feature type="transmembrane region" description="Helical" evidence="1">
    <location>
        <begin position="46"/>
        <end position="66"/>
    </location>
</feature>
<keyword evidence="1" id="KW-1133">Transmembrane helix</keyword>
<keyword evidence="3" id="KW-0808">Transferase</keyword>
<keyword evidence="1" id="KW-0812">Transmembrane</keyword>
<feature type="transmembrane region" description="Helical" evidence="1">
    <location>
        <begin position="302"/>
        <end position="324"/>
    </location>
</feature>
<keyword evidence="3" id="KW-0012">Acyltransferase</keyword>
<feature type="domain" description="Acyltransferase 3" evidence="2">
    <location>
        <begin position="11"/>
        <end position="320"/>
    </location>
</feature>
<dbReference type="EC" id="2.3.-.-" evidence="3"/>
<dbReference type="Pfam" id="PF01757">
    <property type="entry name" value="Acyl_transf_3"/>
    <property type="match status" value="1"/>
</dbReference>
<keyword evidence="1" id="KW-0472">Membrane</keyword>
<feature type="transmembrane region" description="Helical" evidence="1">
    <location>
        <begin position="163"/>
        <end position="180"/>
    </location>
</feature>
<evidence type="ECO:0000256" key="1">
    <source>
        <dbReference type="SAM" id="Phobius"/>
    </source>
</evidence>
<reference evidence="3 4" key="1">
    <citation type="submission" date="2024-02" db="EMBL/GenBank/DDBJ databases">
        <title>Roseovarius strain W115 nov., isolated from a marine algae.</title>
        <authorList>
            <person name="Lee M.W."/>
            <person name="Lee J.K."/>
            <person name="Kim J.M."/>
            <person name="Choi D.G."/>
            <person name="Baek J.H."/>
            <person name="Bayburt H."/>
            <person name="Jung J.J."/>
            <person name="Han D.M."/>
            <person name="Jeon C.O."/>
        </authorList>
    </citation>
    <scope>NUCLEOTIDE SEQUENCE [LARGE SCALE GENOMIC DNA]</scope>
    <source>
        <strain evidence="3 4">W115</strain>
    </source>
</reference>
<feature type="transmembrane region" description="Helical" evidence="1">
    <location>
        <begin position="87"/>
        <end position="105"/>
    </location>
</feature>
<name>A0ABZ2TJH0_9RHOB</name>
<feature type="transmembrane region" description="Helical" evidence="1">
    <location>
        <begin position="216"/>
        <end position="236"/>
    </location>
</feature>
<feature type="transmembrane region" description="Helical" evidence="1">
    <location>
        <begin position="132"/>
        <end position="156"/>
    </location>
</feature>
<gene>
    <name evidence="3" type="ORF">RZS32_008650</name>
</gene>
<dbReference type="GO" id="GO:0016746">
    <property type="term" value="F:acyltransferase activity"/>
    <property type="evidence" value="ECO:0007669"/>
    <property type="project" value="UniProtKB-KW"/>
</dbReference>
<evidence type="ECO:0000313" key="4">
    <source>
        <dbReference type="Proteomes" id="UP001281305"/>
    </source>
</evidence>
<evidence type="ECO:0000259" key="2">
    <source>
        <dbReference type="Pfam" id="PF01757"/>
    </source>
</evidence>
<dbReference type="PANTHER" id="PTHR23028:SF131">
    <property type="entry name" value="BLR2367 PROTEIN"/>
    <property type="match status" value="1"/>
</dbReference>
<evidence type="ECO:0000313" key="3">
    <source>
        <dbReference type="EMBL" id="WYK19894.1"/>
    </source>
</evidence>
<keyword evidence="4" id="KW-1185">Reference proteome</keyword>
<dbReference type="EMBL" id="CP146606">
    <property type="protein sequence ID" value="WYK19894.1"/>
    <property type="molecule type" value="Genomic_DNA"/>
</dbReference>
<dbReference type="RefSeq" id="WP_317056590.1">
    <property type="nucleotide sequence ID" value="NZ_CP146606.1"/>
</dbReference>
<proteinExistence type="predicted"/>
<dbReference type="PANTHER" id="PTHR23028">
    <property type="entry name" value="ACETYLTRANSFERASE"/>
    <property type="match status" value="1"/>
</dbReference>